<feature type="transmembrane region" description="Helical" evidence="2">
    <location>
        <begin position="947"/>
        <end position="965"/>
    </location>
</feature>
<dbReference type="EMBL" id="DWWL01000008">
    <property type="protein sequence ID" value="HJC46785.1"/>
    <property type="molecule type" value="Genomic_DNA"/>
</dbReference>
<feature type="region of interest" description="Disordered" evidence="1">
    <location>
        <begin position="919"/>
        <end position="944"/>
    </location>
</feature>
<dbReference type="Pfam" id="PF17802">
    <property type="entry name" value="SpaA"/>
    <property type="match status" value="1"/>
</dbReference>
<feature type="region of interest" description="Disordered" evidence="1">
    <location>
        <begin position="41"/>
        <end position="250"/>
    </location>
</feature>
<proteinExistence type="predicted"/>
<dbReference type="Gene3D" id="2.60.40.10">
    <property type="entry name" value="Immunoglobulins"/>
    <property type="match status" value="1"/>
</dbReference>
<name>A0A9D2T6F8_9FIRM</name>
<organism evidence="5 6">
    <name type="scientific">Candidatus Lachnoclostridium pullistercoris</name>
    <dbReference type="NCBI Taxonomy" id="2838632"/>
    <lineage>
        <taxon>Bacteria</taxon>
        <taxon>Bacillati</taxon>
        <taxon>Bacillota</taxon>
        <taxon>Clostridia</taxon>
        <taxon>Lachnospirales</taxon>
        <taxon>Lachnospiraceae</taxon>
    </lineage>
</organism>
<reference evidence="5" key="1">
    <citation type="journal article" date="2021" name="PeerJ">
        <title>Extensive microbial diversity within the chicken gut microbiome revealed by metagenomics and culture.</title>
        <authorList>
            <person name="Gilroy R."/>
            <person name="Ravi A."/>
            <person name="Getino M."/>
            <person name="Pursley I."/>
            <person name="Horton D.L."/>
            <person name="Alikhan N.F."/>
            <person name="Baker D."/>
            <person name="Gharbi K."/>
            <person name="Hall N."/>
            <person name="Watson M."/>
            <person name="Adriaenssens E.M."/>
            <person name="Foster-Nyarko E."/>
            <person name="Jarju S."/>
            <person name="Secka A."/>
            <person name="Antonio M."/>
            <person name="Oren A."/>
            <person name="Chaudhuri R.R."/>
            <person name="La Ragione R."/>
            <person name="Hildebrand F."/>
            <person name="Pallen M.J."/>
        </authorList>
    </citation>
    <scope>NUCLEOTIDE SEQUENCE</scope>
    <source>
        <strain evidence="5">CHK183-5548</strain>
    </source>
</reference>
<keyword evidence="3" id="KW-0732">Signal</keyword>
<feature type="compositionally biased region" description="Acidic residues" evidence="1">
    <location>
        <begin position="88"/>
        <end position="216"/>
    </location>
</feature>
<sequence>MKGANRKRPALMTKALAAALAGAMVSNGIGAGALESYAAETAVEEVRETAGNETPAAEEETVTGTGAAEGGAENSGEETGRTETETGSSEEETGREETDSEREETDGAAEETDAAEEVTGETEEETDAAGEVTGETEEETDAAEEEAGGTGETDSEKEEAGETEEDADAGEEVTGGAEEETEAAEEETDGAGSEEEETEKAEEETDAAEGEADSPETETGKTEETGGAADSQTEEPEKAESFTVEYSYDEEMGTVKGPKRIDRGDSLYFTVFPKEGNVILSVTANGMDLEPVGAATPGELNAGDGRQSYLVIEAEENLEIEVDFAEARAMKLAEIPEPNSVGAGVDYKEMSEFVVPDMENIEYDESNGTMNFKMNFQIQENDEDELTVVLDDAMLYGLENYPPYLVPGMVFNWDFTFDNQSGNSYRYKEGSLVVAPADLSSLIEEDYEKYGPDFPHAAGYDGQLIPSIYSKHRCKDSEALGALFEKDTKKISLEDMLQIYDRLAEKGYAGDEALTDYYLDFYNEKYGTSAEKIIELPEAAQDDIMARYGGYNGIFGVSGMEEIESLNEKYEYFQKYAMVNTSEMEVELLEIEPQLASLIYDDWYNVSLGMTVGERADADMSKDPAGCGDFGIGKYMTGLSDVWDEADSRLAEAAFLEEMGAFALPVGFVLSGPKIGNVNQNYPVDFYVAFELERVITEGSLTINKVDDDGNLIDLPAAFKLYKLDGDRKLFYTGSKWSEDEAQGAEYVTSAGTVTIPSLDLGVYYIQEVKAPEGYELVSEPYRVNLDSESVTVNFSNKIQYTIIINYYEKDTGAKLADSYTSEAYTRREAYDVTELIGKVIDGYDWDSCDQSVYAGEMSGNLIFNVYYTKKPSGSHGGGENSGGSGGGGPRNPYNPGGGPGVNMEIDPEEVPLADLPEEASAETPVEIPGGEVPLSSLPKTGQDSSAGKWMMMIAGLIAAVYALAEGKRERSRNR</sequence>
<feature type="domain" description="SpaA-like prealbumin fold" evidence="4">
    <location>
        <begin position="699"/>
        <end position="798"/>
    </location>
</feature>
<comment type="caution">
    <text evidence="5">The sequence shown here is derived from an EMBL/GenBank/DDBJ whole genome shotgun (WGS) entry which is preliminary data.</text>
</comment>
<gene>
    <name evidence="5" type="ORF">IAA04_01880</name>
</gene>
<feature type="compositionally biased region" description="Gly residues" evidence="1">
    <location>
        <begin position="875"/>
        <end position="901"/>
    </location>
</feature>
<dbReference type="Proteomes" id="UP000823883">
    <property type="component" value="Unassembled WGS sequence"/>
</dbReference>
<dbReference type="InterPro" id="IPR041033">
    <property type="entry name" value="SpaA_PFL_dom_1"/>
</dbReference>
<keyword evidence="2" id="KW-0812">Transmembrane</keyword>
<keyword evidence="2" id="KW-0472">Membrane</keyword>
<feature type="chain" id="PRO_5039130826" evidence="3">
    <location>
        <begin position="32"/>
        <end position="975"/>
    </location>
</feature>
<evidence type="ECO:0000256" key="3">
    <source>
        <dbReference type="SAM" id="SignalP"/>
    </source>
</evidence>
<accession>A0A9D2T6F8</accession>
<feature type="region of interest" description="Disordered" evidence="1">
    <location>
        <begin position="874"/>
        <end position="907"/>
    </location>
</feature>
<keyword evidence="2" id="KW-1133">Transmembrane helix</keyword>
<feature type="compositionally biased region" description="Low complexity" evidence="1">
    <location>
        <begin position="62"/>
        <end position="74"/>
    </location>
</feature>
<protein>
    <submittedName>
        <fullName evidence="5">Doubled motif LPXTG anchor domain-containing protein</fullName>
    </submittedName>
</protein>
<dbReference type="NCBIfam" id="NF033073">
    <property type="entry name" value="LPXTG_double"/>
    <property type="match status" value="1"/>
</dbReference>
<evidence type="ECO:0000313" key="5">
    <source>
        <dbReference type="EMBL" id="HJC46785.1"/>
    </source>
</evidence>
<dbReference type="InterPro" id="IPR013783">
    <property type="entry name" value="Ig-like_fold"/>
</dbReference>
<evidence type="ECO:0000259" key="4">
    <source>
        <dbReference type="Pfam" id="PF17802"/>
    </source>
</evidence>
<evidence type="ECO:0000256" key="1">
    <source>
        <dbReference type="SAM" id="MobiDB-lite"/>
    </source>
</evidence>
<evidence type="ECO:0000256" key="2">
    <source>
        <dbReference type="SAM" id="Phobius"/>
    </source>
</evidence>
<feature type="signal peptide" evidence="3">
    <location>
        <begin position="1"/>
        <end position="31"/>
    </location>
</feature>
<dbReference type="AlphaFoldDB" id="A0A9D2T6F8"/>
<evidence type="ECO:0000313" key="6">
    <source>
        <dbReference type="Proteomes" id="UP000823883"/>
    </source>
</evidence>
<reference evidence="5" key="2">
    <citation type="submission" date="2021-04" db="EMBL/GenBank/DDBJ databases">
        <authorList>
            <person name="Gilroy R."/>
        </authorList>
    </citation>
    <scope>NUCLEOTIDE SEQUENCE</scope>
    <source>
        <strain evidence="5">CHK183-5548</strain>
    </source>
</reference>